<dbReference type="OrthoDB" id="10022113at2759"/>
<dbReference type="InterPro" id="IPR013517">
    <property type="entry name" value="FG-GAP"/>
</dbReference>
<organism evidence="3 4">
    <name type="scientific">Adineta ricciae</name>
    <name type="common">Rotifer</name>
    <dbReference type="NCBI Taxonomy" id="249248"/>
    <lineage>
        <taxon>Eukaryota</taxon>
        <taxon>Metazoa</taxon>
        <taxon>Spiralia</taxon>
        <taxon>Gnathifera</taxon>
        <taxon>Rotifera</taxon>
        <taxon>Eurotatoria</taxon>
        <taxon>Bdelloidea</taxon>
        <taxon>Adinetida</taxon>
        <taxon>Adinetidae</taxon>
        <taxon>Adineta</taxon>
    </lineage>
</organism>
<evidence type="ECO:0000313" key="3">
    <source>
        <dbReference type="EMBL" id="CAF1401371.1"/>
    </source>
</evidence>
<feature type="transmembrane region" description="Helical" evidence="2">
    <location>
        <begin position="34"/>
        <end position="53"/>
    </location>
</feature>
<protein>
    <submittedName>
        <fullName evidence="3">Uncharacterized protein</fullName>
    </submittedName>
</protein>
<dbReference type="Pfam" id="PF13517">
    <property type="entry name" value="FG-GAP_3"/>
    <property type="match status" value="13"/>
</dbReference>
<dbReference type="PANTHER" id="PTHR46580:SF4">
    <property type="entry name" value="ATP_GTP-BINDING PROTEIN"/>
    <property type="match status" value="1"/>
</dbReference>
<accession>A0A815L1D0</accession>
<name>A0A815L1D0_ADIRI</name>
<keyword evidence="2" id="KW-0472">Membrane</keyword>
<gene>
    <name evidence="3" type="ORF">EDS130_LOCUS36029</name>
</gene>
<reference evidence="3" key="1">
    <citation type="submission" date="2021-02" db="EMBL/GenBank/DDBJ databases">
        <authorList>
            <person name="Nowell W R."/>
        </authorList>
    </citation>
    <scope>NUCLEOTIDE SEQUENCE</scope>
</reference>
<comment type="caution">
    <text evidence="3">The sequence shown here is derived from an EMBL/GenBank/DDBJ whole genome shotgun (WGS) entry which is preliminary data.</text>
</comment>
<sequence length="1659" mass="178952">MTCINSSDTRETQRGALLERSNIELKDKQRRRNITLVSTLFTCIVMVVAITIVCLNTSHIDNSCESKFKSVISNNSFQQNSHPRSITIGDLNNDLWLDIVVSNSGTNTIGIFLNYGNGTFEQQMTFPTGDNSMPLSVTLADFNNDTYLDIAVTNYNTHNIGIFLNYNNGSFRNQITFSTGVSRPVSIATGDLNNDQCLDIVVANNGTNDISLYFGFNNDTYLDIAVTNYNTHNIGIFLNYNNGSFRNQITFSTGVSRPVSIATGDLNNDQCLDIVVANNGTNDISLYFGYGNGTFRHHITYATGYDSFPYSVVVVDLNNDHYLDIVIANYGTDNIGIFLGYGDGNFTTQITYSTGPRSNPYSIAIHDVNNDKYLDIVVGNSGTNNVGVFLGYGNGSFALQTSYSIYPSFSPHMIIVGDFDEDTQLDIAVSNYIDSIAVLKGYGNGNFSIPTIHSTGNNSGPFGMAAGDFNNDNQTNIAIANFLVNNILILIGYGMIPATSPKTYSTGNNSLPVQIVSGDFNNDTYLDLVTVNSGTSSISILLGYGNGSFHEYVSYSGGYRGTPYALTTSDIDNDGRLDILVGNSKYETLGILYGYGNGTFETVVALFTGDLSALRCVLVENFNNDDYLDIAVADYGSSHISIFLAYGNRTFGNVTRYSSVDASRTFSLACGDLNHDGYKDIAAANYASDNIIIRWGSIDGTFTYSTTYSTGIGSVPYMLTVIDINNDNYLDIIVVNSGTNNIGIFFGFANGSFSTQQIHPTGSYSAPYWVYVADFNNDDILDLAVANSNAQSVVILLANEQGNFGSQTTCSTGINSQPCAILAGDFNKDNILDIAVANFGTSDVYVADFNNDDILDLAVANSNAQSVIILLANEQGNFGSQTTCSTGINSQPCAILAGDFNKDNILDIAVANFGTSDVGILLGHPTKYSTNSTFTNGITNPVPILLGDYYVGFRNQKIYLTGSSSQPYAIDIGYFNNDTQIDMIVANSGNQNVGLLLGYGNGSFATEIVYPIGTGSNPEVVIVEDFNKDNRSDVAITNSNDDSIIILLGNDNVNFTKLTYSTGQASNPSAFATSDLNEDAYIDLIVANQGTDSIGIFFGFDYISFTKQKPYETGDATGPYAIVVHDFNNDDYLDIMCGLYNTNNVGVFLGYGNGTFGPMTTYGYVPAGRPWSIAVGDLNRDGQLDVAVANWGANCVSVMFGYGNGSFAEPVLYSTGSRPLSVAIGDFNNDKYLDITVANYGSNNIDVLFGNENGTFRKLTTLSTGAGSRPYSVNIVDINNDTQLDIISACGGLDSVSVFLGYGNGSFTEQITSFVGLGSYPWYAVTGDFNKDGQLDVASANYGRGDIGVAYGYGNGSFGNLQTYSTGIGSNPTHVQISDFNSDSWLDIITTDENRNSVGIFYGYSDGTFASMSIVPNEELSRVYGVAIGDFNNDKKLDFTITNNANQDMIVFLASGAEPFGGQTTFAVGEGSHPSSVVIGHFNNDSQLDIALTNSGTNSIGVMLGYGNRMFSNVKIYPIDNFYPLSLAIGDFNDDSVTDIVVVNPDNDNIVILIGYGDGSFFTLITYSTGPSSHPISVAVGDFNRDEQLDLVVANFGTNNVCILNGLGNGTFTNQTWFPMEYDSRPRWIVFKDLNDDSWSDIIVTTYGTNNIKVLLNLC</sequence>
<dbReference type="InterPro" id="IPR028994">
    <property type="entry name" value="Integrin_alpha_N"/>
</dbReference>
<keyword evidence="2" id="KW-1133">Transmembrane helix</keyword>
<keyword evidence="2" id="KW-0812">Transmembrane</keyword>
<dbReference type="EMBL" id="CAJNOJ010000327">
    <property type="protein sequence ID" value="CAF1401371.1"/>
    <property type="molecule type" value="Genomic_DNA"/>
</dbReference>
<evidence type="ECO:0000313" key="4">
    <source>
        <dbReference type="Proteomes" id="UP000663852"/>
    </source>
</evidence>
<proteinExistence type="predicted"/>
<dbReference type="Gene3D" id="2.30.30.100">
    <property type="match status" value="2"/>
</dbReference>
<dbReference type="Proteomes" id="UP000663852">
    <property type="component" value="Unassembled WGS sequence"/>
</dbReference>
<dbReference type="Gene3D" id="2.130.10.130">
    <property type="entry name" value="Integrin alpha, N-terminal"/>
    <property type="match status" value="9"/>
</dbReference>
<evidence type="ECO:0000256" key="2">
    <source>
        <dbReference type="SAM" id="Phobius"/>
    </source>
</evidence>
<dbReference type="PANTHER" id="PTHR46580">
    <property type="entry name" value="SENSOR KINASE-RELATED"/>
    <property type="match status" value="1"/>
</dbReference>
<evidence type="ECO:0000256" key="1">
    <source>
        <dbReference type="ARBA" id="ARBA00022729"/>
    </source>
</evidence>
<keyword evidence="1" id="KW-0732">Signal</keyword>
<dbReference type="SUPFAM" id="SSF69318">
    <property type="entry name" value="Integrin alpha N-terminal domain"/>
    <property type="match status" value="7"/>
</dbReference>